<dbReference type="OrthoDB" id="9802219at2"/>
<evidence type="ECO:0000256" key="5">
    <source>
        <dbReference type="ARBA" id="ARBA00022723"/>
    </source>
</evidence>
<comment type="catalytic activity">
    <reaction evidence="15">
        <text>Hydrolysis of alkylated DNA, releasing 3-methyladenine.</text>
        <dbReference type="EC" id="3.2.2.20"/>
    </reaction>
</comment>
<dbReference type="GO" id="GO:0003921">
    <property type="term" value="F:GMP synthase activity"/>
    <property type="evidence" value="ECO:0007669"/>
    <property type="project" value="InterPro"/>
</dbReference>
<feature type="domain" description="N-acetyltransferase" evidence="19">
    <location>
        <begin position="755"/>
        <end position="909"/>
    </location>
</feature>
<dbReference type="SUPFAM" id="SSF52317">
    <property type="entry name" value="Class I glutamine amidotransferase-like"/>
    <property type="match status" value="2"/>
</dbReference>
<comment type="function">
    <text evidence="1">Catalyzes the synthesis of GMP from XMP.</text>
</comment>
<evidence type="ECO:0000256" key="11">
    <source>
        <dbReference type="ARBA" id="ARBA00022833"/>
    </source>
</evidence>
<dbReference type="GO" id="GO:0008725">
    <property type="term" value="F:DNA-3-methyladenine glycosylase activity"/>
    <property type="evidence" value="ECO:0007669"/>
    <property type="project" value="UniProtKB-EC"/>
</dbReference>
<keyword evidence="6 18" id="KW-0547">Nucleotide-binding</keyword>
<sequence length="1845" mass="211003">MNNTIGCVHQTQILVLDFGSQYTQLIARRLRELGIYTEIVPYSASIDSIKAKNPRGIILSGGPASIYGKDAYKPDSRIFALNIPILGICYGMQYIADFFGGKVTQARAQEFGKATLQIQMPNVEYEQRASSNLDFSYSPSRYKQELQESELLRASANLYLRKLSLSDWKDIKPMLQDSNLMSAWGRPLGEEETRAWLNNQIQSYQDYGFGLWAVIEKQSGEMIGQCGITLQQVDSRLHATNVSKQQSSTSRDSQEERISSILESITRDNYFSNPHKKQQIYELLQSKKGFFPELSYIFKKEHWHKGYATESARLCMEYAFEILGLPLLISLIATDKIAPQNVAKRLEMRIVGKIHTSRGNVAMPHFVYIMTANDWQSLALIPSHEKNEKASLEFQRFHAVTSKSDDERESNAPVGVLTLTDEITEQIVTIWRDSVNATHHFLRQEHIVEIERDIRELLPSLHIILASDYRTSLGFIGLLGNKIEMLFVRPSAFKSGIGKALMRHALETRLGDYEEVLLDCNEENSDAIKFYHSMGFYLYSRSAKDRQGRDFPLVHFRAKVPNLMRHFGLVYNMPIFDTQRLIAREMKQSDISSLNAMLFDYEVMGAWEYNFNDASVQEWLETQQERYKRFGFGLWAVIEKQSGEMIGQAGLSLQKYHDKKVLGMTYIIKKSHWHKGYGVEIAEGCKEYAFKVLRTNEVYLLIKEGNEASLSVASKLQATLIGETIWSYRGREMQRLVYRIKNTLTNDFSLQTPRTILRPLQESDYLALKAMLQDSETMQAWKGALSDEGVQEWIENERTNYQKFGIGWWVVVEKQSGEVIGQAGLCYTTYLELSYMFHKNYWHKGYALEVGQACKDYAFKHLRAKEIYCICREDNLASQNVARRIGMDKTREIVNAEENVRYYEFRTISRIMPLAYKHFYISQENTQSRNSESPLKISAINLTDSKEVLDLSAIWYEYFTQTHHDLPQEMLDSSLTVMQKILDNCKHCLSVNNNRQQKRDDQENRTLGFLVSDVFGTDIFQIFLTSQNTSFAVEGKALLDVFVTICTQEKLYTACLSEEREACNFYETLGFTLINRHDIARNSNQLAIYNENYLLYVIDKQQLIYALQSKLPSTHNDIYLNSLIDSADNHIAQLTKQAKEQRIIIETFFKNIKQDSIVWMSHADKVESIPQGFVELAKSGNTHYCAIADFSRQIYALQFHPEVVHSECGGQILQNFAIDICKSDTSWNMRNFAENEIIKLREKVLGKTRCAWARDKDEVARKLYEDYHDKEWGVPLHDDKKLFEQLVLEGFQAGLSWISILKKREAFRAAFDGFDPKIIAHYDEAKIQELMSNEGIIRNRAKIESAIHNAKLFLEIQSEFGSFDRYIWGFVDSKPIINHFASMSEIPTKTPLSDKISKDLQKRGFKFVGSTMMYAFMQSVGMVNDHLNSCFRRHSASGNHSADFVDFAGSQTISLASHTKSIKDHESTTACSGKATNPHLQNLRILDEKQNIKRQNVSEQNHLESSSEVSLDNFCGCQALNKGVSSSLMTEVESADSTKSDKETPSKVLCAVSGGVDSSVVAALLYRAIGENLIPVFVDTGLLRKGEREAVEKMFRENLKVPLITADASKLFLSRLKGVLDPELKRKIIGETFIEVFEKEAKKHNQKGEIKFLAQGTLYPDVIESVSVKGPSKTIKSHHNVGGLPEWMKFELIEPLRELFKDEVRALGRELGMPESMLMRHPFPGPGLAIRIMGEVNKRDLDLLREADCIFIEELQKQGYYDKVWQAFCVLLNVRSVGVMGDNRTYDNTICVRAVEAIDGMTATFAHLPHSFLESVSNRIINEVEGINRVVYDITSKPPGTIEWE</sequence>
<dbReference type="InterPro" id="IPR016181">
    <property type="entry name" value="Acyl_CoA_acyltransferase"/>
</dbReference>
<dbReference type="UniPathway" id="UPA00189">
    <property type="reaction ID" value="UER00296"/>
</dbReference>
<protein>
    <submittedName>
        <fullName evidence="21">Glutamine-hydrolyzing GMP synthase</fullName>
    </submittedName>
</protein>
<dbReference type="Pfam" id="PF00958">
    <property type="entry name" value="GMP_synt_C"/>
    <property type="match status" value="1"/>
</dbReference>
<organism evidence="21 22">
    <name type="scientific">Helicobacter aurati</name>
    <dbReference type="NCBI Taxonomy" id="137778"/>
    <lineage>
        <taxon>Bacteria</taxon>
        <taxon>Pseudomonadati</taxon>
        <taxon>Campylobacterota</taxon>
        <taxon>Epsilonproteobacteria</taxon>
        <taxon>Campylobacterales</taxon>
        <taxon>Helicobacteraceae</taxon>
        <taxon>Helicobacter</taxon>
    </lineage>
</organism>
<feature type="domain" description="N-acetyltransferase" evidence="19">
    <location>
        <begin position="414"/>
        <end position="558"/>
    </location>
</feature>
<dbReference type="PROSITE" id="PS51273">
    <property type="entry name" value="GATASE_TYPE_1"/>
    <property type="match status" value="1"/>
</dbReference>
<dbReference type="RefSeq" id="WP_104762382.1">
    <property type="nucleotide sequence ID" value="NZ_FZPM01000004.1"/>
</dbReference>
<dbReference type="InterPro" id="IPR000182">
    <property type="entry name" value="GNAT_dom"/>
</dbReference>
<keyword evidence="14" id="KW-0234">DNA repair</keyword>
<dbReference type="Pfam" id="PF13302">
    <property type="entry name" value="Acetyltransf_3"/>
    <property type="match status" value="4"/>
</dbReference>
<feature type="domain" description="GMPS ATP-PPase" evidence="20">
    <location>
        <begin position="1526"/>
        <end position="1720"/>
    </location>
</feature>
<dbReference type="NCBIfam" id="TIGR00884">
    <property type="entry name" value="guaA_Cterm"/>
    <property type="match status" value="1"/>
</dbReference>
<keyword evidence="5 17" id="KW-0479">Metal-binding</keyword>
<feature type="domain" description="N-acetyltransferase" evidence="19">
    <location>
        <begin position="581"/>
        <end position="743"/>
    </location>
</feature>
<evidence type="ECO:0000256" key="15">
    <source>
        <dbReference type="ARBA" id="ARBA00052558"/>
    </source>
</evidence>
<dbReference type="InterPro" id="IPR017926">
    <property type="entry name" value="GATASE"/>
</dbReference>
<comment type="caution">
    <text evidence="21">The sequence shown here is derived from an EMBL/GenBank/DDBJ whole genome shotgun (WGS) entry which is preliminary data.</text>
</comment>
<evidence type="ECO:0000256" key="16">
    <source>
        <dbReference type="ARBA" id="ARBA00057608"/>
    </source>
</evidence>
<dbReference type="CDD" id="cd01997">
    <property type="entry name" value="GMP_synthase_C"/>
    <property type="match status" value="1"/>
</dbReference>
<keyword evidence="10" id="KW-0378">Hydrolase</keyword>
<keyword evidence="13" id="KW-0315">Glutamine amidotransferase</keyword>
<evidence type="ECO:0000256" key="17">
    <source>
        <dbReference type="PIRSR" id="PIRSR605019-1"/>
    </source>
</evidence>
<dbReference type="Gene3D" id="3.40.630.30">
    <property type="match status" value="5"/>
</dbReference>
<evidence type="ECO:0000313" key="22">
    <source>
        <dbReference type="Proteomes" id="UP000256424"/>
    </source>
</evidence>
<dbReference type="PROSITE" id="PS51186">
    <property type="entry name" value="GNAT"/>
    <property type="match status" value="3"/>
</dbReference>
<dbReference type="Gene3D" id="3.40.50.620">
    <property type="entry name" value="HUPs"/>
    <property type="match status" value="1"/>
</dbReference>
<keyword evidence="9" id="KW-0227">DNA damage</keyword>
<dbReference type="SUPFAM" id="SSF52402">
    <property type="entry name" value="Adenine nucleotide alpha hydrolases-like"/>
    <property type="match status" value="1"/>
</dbReference>
<evidence type="ECO:0000256" key="18">
    <source>
        <dbReference type="PROSITE-ProRule" id="PRU00886"/>
    </source>
</evidence>
<dbReference type="SUPFAM" id="SSF48150">
    <property type="entry name" value="DNA-glycosylase"/>
    <property type="match status" value="1"/>
</dbReference>
<evidence type="ECO:0000256" key="12">
    <source>
        <dbReference type="ARBA" id="ARBA00022840"/>
    </source>
</evidence>
<dbReference type="InterPro" id="IPR005019">
    <property type="entry name" value="Adenine_glyco"/>
</dbReference>
<dbReference type="Proteomes" id="UP000256424">
    <property type="component" value="Unassembled WGS sequence"/>
</dbReference>
<feature type="binding site" evidence="17">
    <location>
        <position position="1430"/>
    </location>
    <ligand>
        <name>Zn(2+)</name>
        <dbReference type="ChEBI" id="CHEBI:29105"/>
    </ligand>
</feature>
<dbReference type="GO" id="GO:0046872">
    <property type="term" value="F:metal ion binding"/>
    <property type="evidence" value="ECO:0007669"/>
    <property type="project" value="UniProtKB-KW"/>
</dbReference>
<dbReference type="NCBIfam" id="NF000848">
    <property type="entry name" value="PRK00074.1"/>
    <property type="match status" value="1"/>
</dbReference>
<dbReference type="InterPro" id="IPR014729">
    <property type="entry name" value="Rossmann-like_a/b/a_fold"/>
</dbReference>
<evidence type="ECO:0000313" key="21">
    <source>
        <dbReference type="EMBL" id="RDU71315.1"/>
    </source>
</evidence>
<feature type="binding site" evidence="18">
    <location>
        <begin position="1553"/>
        <end position="1559"/>
    </location>
    <ligand>
        <name>ATP</name>
        <dbReference type="ChEBI" id="CHEBI:30616"/>
    </ligand>
</feature>
<keyword evidence="22" id="KW-1185">Reference proteome</keyword>
<dbReference type="Pfam" id="PF00117">
    <property type="entry name" value="GATase"/>
    <property type="match status" value="2"/>
</dbReference>
<evidence type="ECO:0000256" key="2">
    <source>
        <dbReference type="ARBA" id="ARBA00005153"/>
    </source>
</evidence>
<dbReference type="Gene3D" id="1.10.340.30">
    <property type="entry name" value="Hypothetical protein, domain 2"/>
    <property type="match status" value="1"/>
</dbReference>
<evidence type="ECO:0000256" key="13">
    <source>
        <dbReference type="ARBA" id="ARBA00022962"/>
    </source>
</evidence>
<feature type="binding site" evidence="17">
    <location>
        <position position="1268"/>
    </location>
    <ligand>
        <name>Zn(2+)</name>
        <dbReference type="ChEBI" id="CHEBI:29105"/>
    </ligand>
</feature>
<reference evidence="21 22" key="1">
    <citation type="submission" date="2018-04" db="EMBL/GenBank/DDBJ databases">
        <title>Novel Campyloabacter and Helicobacter Species and Strains.</title>
        <authorList>
            <person name="Mannion A.J."/>
            <person name="Shen Z."/>
            <person name="Fox J.G."/>
        </authorList>
    </citation>
    <scope>NUCLEOTIDE SEQUENCE [LARGE SCALE GENOMIC DNA]</scope>
    <source>
        <strain evidence="21 22">MIT 97-5075</strain>
    </source>
</reference>
<dbReference type="SUPFAM" id="SSF54810">
    <property type="entry name" value="GMP synthetase C-terminal dimerisation domain"/>
    <property type="match status" value="1"/>
</dbReference>
<keyword evidence="7 18" id="KW-0332">GMP biosynthesis</keyword>
<dbReference type="PROSITE" id="PS51553">
    <property type="entry name" value="GMPS_ATP_PPASE"/>
    <property type="match status" value="1"/>
</dbReference>
<dbReference type="Gene3D" id="3.40.50.880">
    <property type="match status" value="2"/>
</dbReference>
<accession>A0A3D8J2E6</accession>
<keyword evidence="8 18" id="KW-0658">Purine biosynthesis</keyword>
<dbReference type="PANTHER" id="PTHR11922:SF2">
    <property type="entry name" value="GMP SYNTHASE [GLUTAMINE-HYDROLYZING]"/>
    <property type="match status" value="1"/>
</dbReference>
<dbReference type="GO" id="GO:0005829">
    <property type="term" value="C:cytosol"/>
    <property type="evidence" value="ECO:0007669"/>
    <property type="project" value="TreeGrafter"/>
</dbReference>
<evidence type="ECO:0000256" key="6">
    <source>
        <dbReference type="ARBA" id="ARBA00022741"/>
    </source>
</evidence>
<evidence type="ECO:0000256" key="9">
    <source>
        <dbReference type="ARBA" id="ARBA00022763"/>
    </source>
</evidence>
<evidence type="ECO:0000259" key="19">
    <source>
        <dbReference type="PROSITE" id="PS51186"/>
    </source>
</evidence>
<evidence type="ECO:0000256" key="3">
    <source>
        <dbReference type="ARBA" id="ARBA00011738"/>
    </source>
</evidence>
<keyword evidence="11 17" id="KW-0862">Zinc</keyword>
<dbReference type="Gene3D" id="3.30.300.10">
    <property type="match status" value="1"/>
</dbReference>
<dbReference type="GO" id="GO:0016747">
    <property type="term" value="F:acyltransferase activity, transferring groups other than amino-acyl groups"/>
    <property type="evidence" value="ECO:0007669"/>
    <property type="project" value="InterPro"/>
</dbReference>
<comment type="function">
    <text evidence="16">Hydrolysis of the deoxyribose N-glycosidic bond to excise 3-methyladenine from the damaged DNA polymer formed by alkylation lesions.</text>
</comment>
<proteinExistence type="predicted"/>
<dbReference type="Pfam" id="PF03352">
    <property type="entry name" value="Adenine_glyco"/>
    <property type="match status" value="1"/>
</dbReference>
<dbReference type="EMBL" id="NXLW01000012">
    <property type="protein sequence ID" value="RDU71315.1"/>
    <property type="molecule type" value="Genomic_DNA"/>
</dbReference>
<dbReference type="CDD" id="cd04301">
    <property type="entry name" value="NAT_SF"/>
    <property type="match status" value="1"/>
</dbReference>
<evidence type="ECO:0000256" key="10">
    <source>
        <dbReference type="ARBA" id="ARBA00022801"/>
    </source>
</evidence>
<comment type="pathway">
    <text evidence="2">Purine metabolism; GMP biosynthesis; GMP from XMP (L-Gln route): step 1/1.</text>
</comment>
<feature type="binding site" evidence="17">
    <location>
        <position position="1426"/>
    </location>
    <ligand>
        <name>Zn(2+)</name>
        <dbReference type="ChEBI" id="CHEBI:29105"/>
    </ligand>
</feature>
<evidence type="ECO:0000256" key="4">
    <source>
        <dbReference type="ARBA" id="ARBA00022598"/>
    </source>
</evidence>
<name>A0A3D8J2E6_9HELI</name>
<evidence type="ECO:0000256" key="8">
    <source>
        <dbReference type="ARBA" id="ARBA00022755"/>
    </source>
</evidence>
<dbReference type="InterPro" id="IPR001674">
    <property type="entry name" value="GMP_synth_C"/>
</dbReference>
<dbReference type="Pfam" id="PF13508">
    <property type="entry name" value="Acetyltransf_7"/>
    <property type="match status" value="1"/>
</dbReference>
<dbReference type="FunFam" id="3.30.300.10:FF:000002">
    <property type="entry name" value="GMP synthase [glutamine-hydrolyzing]"/>
    <property type="match status" value="1"/>
</dbReference>
<dbReference type="GO" id="GO:0006284">
    <property type="term" value="P:base-excision repair"/>
    <property type="evidence" value="ECO:0007669"/>
    <property type="project" value="InterPro"/>
</dbReference>
<dbReference type="PANTHER" id="PTHR11922">
    <property type="entry name" value="GMP SYNTHASE-RELATED"/>
    <property type="match status" value="1"/>
</dbReference>
<feature type="binding site" evidence="17">
    <location>
        <position position="1250"/>
    </location>
    <ligand>
        <name>Zn(2+)</name>
        <dbReference type="ChEBI" id="CHEBI:29105"/>
    </ligand>
</feature>
<dbReference type="FunFam" id="1.10.340.30:FF:000009">
    <property type="entry name" value="DNA-3-methyladenine glycosylase I"/>
    <property type="match status" value="1"/>
</dbReference>
<dbReference type="InterPro" id="IPR025777">
    <property type="entry name" value="GMPS_ATP_PPase_dom"/>
</dbReference>
<evidence type="ECO:0000256" key="7">
    <source>
        <dbReference type="ARBA" id="ARBA00022749"/>
    </source>
</evidence>
<keyword evidence="4" id="KW-0436">Ligase</keyword>
<dbReference type="InterPro" id="IPR029062">
    <property type="entry name" value="Class_I_gatase-like"/>
</dbReference>
<dbReference type="GO" id="GO:0005524">
    <property type="term" value="F:ATP binding"/>
    <property type="evidence" value="ECO:0007669"/>
    <property type="project" value="UniProtKB-UniRule"/>
</dbReference>
<comment type="subunit">
    <text evidence="3">Homodimer.</text>
</comment>
<keyword evidence="12 18" id="KW-0067">ATP-binding</keyword>
<gene>
    <name evidence="21" type="ORF">CQA66_06490</name>
</gene>
<evidence type="ECO:0000259" key="20">
    <source>
        <dbReference type="PROSITE" id="PS51553"/>
    </source>
</evidence>
<evidence type="ECO:0000256" key="14">
    <source>
        <dbReference type="ARBA" id="ARBA00023204"/>
    </source>
</evidence>
<dbReference type="FunFam" id="3.40.50.620:FF:000001">
    <property type="entry name" value="GMP synthase [glutamine-hydrolyzing]"/>
    <property type="match status" value="1"/>
</dbReference>
<dbReference type="InterPro" id="IPR011257">
    <property type="entry name" value="DNA_glycosylase"/>
</dbReference>
<evidence type="ECO:0000256" key="1">
    <source>
        <dbReference type="ARBA" id="ARBA00002332"/>
    </source>
</evidence>
<dbReference type="SUPFAM" id="SSF55729">
    <property type="entry name" value="Acyl-CoA N-acyltransferases (Nat)"/>
    <property type="match status" value="4"/>
</dbReference>